<dbReference type="InterPro" id="IPR016161">
    <property type="entry name" value="Ald_DH/histidinol_DH"/>
</dbReference>
<dbReference type="Gene3D" id="3.40.605.10">
    <property type="entry name" value="Aldehyde Dehydrogenase, Chain A, domain 1"/>
    <property type="match status" value="1"/>
</dbReference>
<dbReference type="SUPFAM" id="SSF53720">
    <property type="entry name" value="ALDH-like"/>
    <property type="match status" value="1"/>
</dbReference>
<gene>
    <name evidence="3" type="ORF">METZ01_LOCUS370237</name>
</gene>
<dbReference type="EMBL" id="UINC01134072">
    <property type="protein sequence ID" value="SVD17383.1"/>
    <property type="molecule type" value="Genomic_DNA"/>
</dbReference>
<feature type="non-terminal residue" evidence="3">
    <location>
        <position position="164"/>
    </location>
</feature>
<dbReference type="Pfam" id="PF00171">
    <property type="entry name" value="Aldedh"/>
    <property type="match status" value="1"/>
</dbReference>
<dbReference type="AlphaFoldDB" id="A0A382T5W7"/>
<name>A0A382T5W7_9ZZZZ</name>
<keyword evidence="1" id="KW-0560">Oxidoreductase</keyword>
<dbReference type="InterPro" id="IPR016162">
    <property type="entry name" value="Ald_DH_N"/>
</dbReference>
<accession>A0A382T5W7</accession>
<sequence>MSRTQRVLIAGSWRDSDSVSTFEPVNPKTEAPTGETYPVSSEAETVAAVEAAAAVSEQLRASYPEGLARFLELFADRIEARSDEIVAMAETESALPASPRLADIELPRTTDQLRQAAGAARDRSWTQPTIDTATNIRTYFAAVEGVVAVFGPNNFPLAFNSVAG</sequence>
<organism evidence="3">
    <name type="scientific">marine metagenome</name>
    <dbReference type="NCBI Taxonomy" id="408172"/>
    <lineage>
        <taxon>unclassified sequences</taxon>
        <taxon>metagenomes</taxon>
        <taxon>ecological metagenomes</taxon>
    </lineage>
</organism>
<feature type="domain" description="Aldehyde dehydrogenase" evidence="2">
    <location>
        <begin position="13"/>
        <end position="159"/>
    </location>
</feature>
<dbReference type="InterPro" id="IPR050740">
    <property type="entry name" value="Aldehyde_DH_Superfamily"/>
</dbReference>
<dbReference type="GO" id="GO:0016491">
    <property type="term" value="F:oxidoreductase activity"/>
    <property type="evidence" value="ECO:0007669"/>
    <property type="project" value="UniProtKB-KW"/>
</dbReference>
<protein>
    <recommendedName>
        <fullName evidence="2">Aldehyde dehydrogenase domain-containing protein</fullName>
    </recommendedName>
</protein>
<dbReference type="PANTHER" id="PTHR43353">
    <property type="entry name" value="SUCCINATE-SEMIALDEHYDE DEHYDROGENASE, MITOCHONDRIAL"/>
    <property type="match status" value="1"/>
</dbReference>
<reference evidence="3" key="1">
    <citation type="submission" date="2018-05" db="EMBL/GenBank/DDBJ databases">
        <authorList>
            <person name="Lanie J.A."/>
            <person name="Ng W.-L."/>
            <person name="Kazmierczak K.M."/>
            <person name="Andrzejewski T.M."/>
            <person name="Davidsen T.M."/>
            <person name="Wayne K.J."/>
            <person name="Tettelin H."/>
            <person name="Glass J.I."/>
            <person name="Rusch D."/>
            <person name="Podicherti R."/>
            <person name="Tsui H.-C.T."/>
            <person name="Winkler M.E."/>
        </authorList>
    </citation>
    <scope>NUCLEOTIDE SEQUENCE</scope>
</reference>
<dbReference type="InterPro" id="IPR015590">
    <property type="entry name" value="Aldehyde_DH_dom"/>
</dbReference>
<evidence type="ECO:0000256" key="1">
    <source>
        <dbReference type="ARBA" id="ARBA00023002"/>
    </source>
</evidence>
<dbReference type="PANTHER" id="PTHR43353:SF3">
    <property type="entry name" value="ALDEHYDE DEHYDROGENASE-RELATED"/>
    <property type="match status" value="1"/>
</dbReference>
<proteinExistence type="predicted"/>
<evidence type="ECO:0000259" key="2">
    <source>
        <dbReference type="Pfam" id="PF00171"/>
    </source>
</evidence>
<evidence type="ECO:0000313" key="3">
    <source>
        <dbReference type="EMBL" id="SVD17383.1"/>
    </source>
</evidence>